<protein>
    <submittedName>
        <fullName evidence="1">Uncharacterized protein</fullName>
    </submittedName>
</protein>
<gene>
    <name evidence="1" type="ordered locus">Aaci_0624</name>
</gene>
<dbReference type="EMBL" id="CP001727">
    <property type="protein sequence ID" value="ACV57672.1"/>
    <property type="molecule type" value="Genomic_DNA"/>
</dbReference>
<sequence length="103" mass="12049">MNRRELTLAEVDVLWRAADKSGYPPEVVQSAYASLMRGVGLCDCEYTRLATGTGRRPYVCPFRGPRFRYGSPERLIETAIPWLLRFTARLRQHHLERLERKRL</sequence>
<dbReference type="Proteomes" id="UP000001917">
    <property type="component" value="Chromosome"/>
</dbReference>
<dbReference type="KEGG" id="aac:Aaci_0624"/>
<evidence type="ECO:0000313" key="1">
    <source>
        <dbReference type="EMBL" id="ACV57672.1"/>
    </source>
</evidence>
<reference evidence="2" key="1">
    <citation type="submission" date="2009-09" db="EMBL/GenBank/DDBJ databases">
        <title>The complete chromosome of Alicyclobacillus acidocaldarius subsp. acidocaldarius DSM 446.</title>
        <authorList>
            <consortium name="US DOE Joint Genome Institute (JGI-PGF)"/>
            <person name="Lucas S."/>
            <person name="Copeland A."/>
            <person name="Lapidus A."/>
            <person name="Glavina del Rio T."/>
            <person name="Dalin E."/>
            <person name="Tice H."/>
            <person name="Bruce D."/>
            <person name="Goodwin L."/>
            <person name="Pitluck S."/>
            <person name="Kyrpides N."/>
            <person name="Mavromatis K."/>
            <person name="Ivanova N."/>
            <person name="Ovchinnikova G."/>
            <person name="Chertkov O."/>
            <person name="Sims D."/>
            <person name="Brettin T."/>
            <person name="Detter J.C."/>
            <person name="Han C."/>
            <person name="Larimer F."/>
            <person name="Land M."/>
            <person name="Hauser L."/>
            <person name="Markowitz V."/>
            <person name="Cheng J.-F."/>
            <person name="Hugenholtz P."/>
            <person name="Woyke T."/>
            <person name="Wu D."/>
            <person name="Pukall R."/>
            <person name="Klenk H.-P."/>
            <person name="Eisen J.A."/>
        </authorList>
    </citation>
    <scope>NUCLEOTIDE SEQUENCE [LARGE SCALE GENOMIC DNA]</scope>
    <source>
        <strain evidence="2">ATCC 27009 / DSM 446 / BCRC 14685 / JCM 5260 / KCTC 1825 / NBRC 15652 / NCIMB 11725 / NRRL B-14509 / 104-IA</strain>
    </source>
</reference>
<proteinExistence type="predicted"/>
<organism evidence="1 2">
    <name type="scientific">Alicyclobacillus acidocaldarius subsp. acidocaldarius (strain ATCC 27009 / DSM 446 / BCRC 14685 / JCM 5260 / KCTC 1825 / NBRC 15652 / NCIMB 11725 / NRRL B-14509 / 104-IA)</name>
    <name type="common">Bacillus acidocaldarius</name>
    <dbReference type="NCBI Taxonomy" id="521098"/>
    <lineage>
        <taxon>Bacteria</taxon>
        <taxon>Bacillati</taxon>
        <taxon>Bacillota</taxon>
        <taxon>Bacilli</taxon>
        <taxon>Bacillales</taxon>
        <taxon>Alicyclobacillaceae</taxon>
        <taxon>Alicyclobacillus</taxon>
    </lineage>
</organism>
<dbReference type="AlphaFoldDB" id="C8WTD0"/>
<name>C8WTD0_ALIAD</name>
<dbReference type="STRING" id="521098.Aaci_0624"/>
<evidence type="ECO:0000313" key="2">
    <source>
        <dbReference type="Proteomes" id="UP000001917"/>
    </source>
</evidence>
<keyword evidence="2" id="KW-1185">Reference proteome</keyword>
<accession>C8WTD0</accession>
<dbReference type="HOGENOM" id="CLU_2257764_0_0_9"/>
<reference evidence="1 2" key="2">
    <citation type="journal article" date="2010" name="Stand. Genomic Sci.">
        <title>Complete genome sequence of Alicyclobacillus acidocaldarius type strain (104-IA).</title>
        <authorList>
            <person name="Mavromatis K."/>
            <person name="Sikorski J."/>
            <person name="Lapidus A."/>
            <person name="Glavina Del Rio T."/>
            <person name="Copeland A."/>
            <person name="Tice H."/>
            <person name="Cheng J.F."/>
            <person name="Lucas S."/>
            <person name="Chen F."/>
            <person name="Nolan M."/>
            <person name="Bruce D."/>
            <person name="Goodwin L."/>
            <person name="Pitluck S."/>
            <person name="Ivanova N."/>
            <person name="Ovchinnikova G."/>
            <person name="Pati A."/>
            <person name="Chen A."/>
            <person name="Palaniappan K."/>
            <person name="Land M."/>
            <person name="Hauser L."/>
            <person name="Chang Y.J."/>
            <person name="Jeffries C.D."/>
            <person name="Chain P."/>
            <person name="Meincke L."/>
            <person name="Sims D."/>
            <person name="Chertkov O."/>
            <person name="Han C."/>
            <person name="Brettin T."/>
            <person name="Detter J.C."/>
            <person name="Wahrenburg C."/>
            <person name="Rohde M."/>
            <person name="Pukall R."/>
            <person name="Goker M."/>
            <person name="Bristow J."/>
            <person name="Eisen J.A."/>
            <person name="Markowitz V."/>
            <person name="Hugenholtz P."/>
            <person name="Klenk H.P."/>
            <person name="Kyrpides N.C."/>
        </authorList>
    </citation>
    <scope>NUCLEOTIDE SEQUENCE [LARGE SCALE GENOMIC DNA]</scope>
    <source>
        <strain evidence="2">ATCC 27009 / DSM 446 / BCRC 14685 / JCM 5260 / KCTC 1825 / NBRC 15652 / NCIMB 11725 / NRRL B-14509 / 104-IA</strain>
    </source>
</reference>
<dbReference type="RefSeq" id="WP_012810034.1">
    <property type="nucleotide sequence ID" value="NC_013205.1"/>
</dbReference>